<keyword evidence="6 7" id="KW-0119">Carbohydrate metabolism</keyword>
<feature type="binding site" evidence="7">
    <location>
        <position position="180"/>
    </location>
    <ligand>
        <name>substrate</name>
    </ligand>
</feature>
<name>A0ABT8SFD0_9BURK</name>
<accession>A0ABT8SFD0</accession>
<feature type="binding site" evidence="7">
    <location>
        <position position="233"/>
    </location>
    <ligand>
        <name>substrate</name>
    </ligand>
</feature>
<keyword evidence="3 7" id="KW-0313">Glucose metabolism</keyword>
<organism evidence="10 11">
    <name type="scientific">Variovorax ginsengisoli</name>
    <dbReference type="NCBI Taxonomy" id="363844"/>
    <lineage>
        <taxon>Bacteria</taxon>
        <taxon>Pseudomonadati</taxon>
        <taxon>Pseudomonadota</taxon>
        <taxon>Betaproteobacteria</taxon>
        <taxon>Burkholderiales</taxon>
        <taxon>Comamonadaceae</taxon>
        <taxon>Variovorax</taxon>
    </lineage>
</organism>
<dbReference type="InterPro" id="IPR022674">
    <property type="entry name" value="G6P_DH_NAD-bd"/>
</dbReference>
<comment type="catalytic activity">
    <reaction evidence="7">
        <text>D-glucose 6-phosphate + NADP(+) = 6-phospho-D-glucono-1,5-lactone + NADPH + H(+)</text>
        <dbReference type="Rhea" id="RHEA:15841"/>
        <dbReference type="ChEBI" id="CHEBI:15378"/>
        <dbReference type="ChEBI" id="CHEBI:57783"/>
        <dbReference type="ChEBI" id="CHEBI:57955"/>
        <dbReference type="ChEBI" id="CHEBI:58349"/>
        <dbReference type="ChEBI" id="CHEBI:61548"/>
        <dbReference type="EC" id="1.1.1.49"/>
    </reaction>
</comment>
<comment type="caution">
    <text evidence="10">The sequence shown here is derived from an EMBL/GenBank/DDBJ whole genome shotgun (WGS) entry which is preliminary data.</text>
</comment>
<dbReference type="PIRSF" id="PIRSF000110">
    <property type="entry name" value="G6PD"/>
    <property type="match status" value="1"/>
</dbReference>
<sequence length="468" mass="51833">MNRIPSEMAVVASDALVVFGATGNLAHKMIFPALYALCKRHALAVPVIGVASSPWTLERFRSFARTSIEGDHGADDATALERLLSKLQFVSGDYNDADTFATLKQTLGAVERPAHYLAIPPSLFATVIRRLGSAGLASNARVIVEKPFGRDLASARELNRVAQQVFPEDAIFRIDHFLGKEAIMNILYFRFANSFLEPIWNRHHVASVQITLAERFGVDGRGAFYESAGCLRDVVQNHLFQIVALLAMEPPASRNFEAVHRHKTDVFAALRPLGPHDIVRGQYAGYRSEPQVADDSDVETYCAVRLYVDSWRWDGVPWYLRSGKMLPENVCEVMVRFKRPPQTLFADSGTSEDANYLRFHLSPRSMIALGARVKRAGKAFLGDQREFRLLEEAPNEQSPYERLLGDAMAGDDALFTRESAIEAAWAAVEPVLINPPRSLVYAKGSWGPAAASHFIAADGGWHNPGRPD</sequence>
<dbReference type="Pfam" id="PF00479">
    <property type="entry name" value="G6PD_N"/>
    <property type="match status" value="1"/>
</dbReference>
<feature type="active site" description="Proton acceptor" evidence="7">
    <location>
        <position position="238"/>
    </location>
</feature>
<dbReference type="Pfam" id="PF02781">
    <property type="entry name" value="G6PD_C"/>
    <property type="match status" value="1"/>
</dbReference>
<gene>
    <name evidence="7 10" type="primary">zwf</name>
    <name evidence="10" type="ORF">Q2T77_35835</name>
</gene>
<dbReference type="Gene3D" id="3.40.50.720">
    <property type="entry name" value="NAD(P)-binding Rossmann-like Domain"/>
    <property type="match status" value="1"/>
</dbReference>
<evidence type="ECO:0000256" key="6">
    <source>
        <dbReference type="ARBA" id="ARBA00023277"/>
    </source>
</evidence>
<comment type="caution">
    <text evidence="7">Lacks conserved residue(s) required for the propagation of feature annotation.</text>
</comment>
<comment type="function">
    <text evidence="7">Catalyzes the oxidation of glucose 6-phosphate to 6-phosphogluconolactone.</text>
</comment>
<evidence type="ECO:0000256" key="1">
    <source>
        <dbReference type="ARBA" id="ARBA00004937"/>
    </source>
</evidence>
<dbReference type="Proteomes" id="UP001169027">
    <property type="component" value="Unassembled WGS sequence"/>
</dbReference>
<evidence type="ECO:0000313" key="10">
    <source>
        <dbReference type="EMBL" id="MDO1537624.1"/>
    </source>
</evidence>
<dbReference type="PRINTS" id="PR00079">
    <property type="entry name" value="G6PDHDRGNASE"/>
</dbReference>
<keyword evidence="4 7" id="KW-0521">NADP</keyword>
<evidence type="ECO:0000256" key="4">
    <source>
        <dbReference type="ARBA" id="ARBA00022857"/>
    </source>
</evidence>
<feature type="binding site" evidence="7">
    <location>
        <position position="146"/>
    </location>
    <ligand>
        <name>NADP(+)</name>
        <dbReference type="ChEBI" id="CHEBI:58349"/>
    </ligand>
</feature>
<dbReference type="InterPro" id="IPR001282">
    <property type="entry name" value="G6P_DH"/>
</dbReference>
<evidence type="ECO:0000313" key="11">
    <source>
        <dbReference type="Proteomes" id="UP001169027"/>
    </source>
</evidence>
<dbReference type="HAMAP" id="MF_00966">
    <property type="entry name" value="G6PD"/>
    <property type="match status" value="1"/>
</dbReference>
<keyword evidence="5 7" id="KW-0560">Oxidoreductase</keyword>
<feature type="binding site" evidence="7">
    <location>
        <position position="214"/>
    </location>
    <ligand>
        <name>substrate</name>
    </ligand>
</feature>
<protein>
    <recommendedName>
        <fullName evidence="7">Glucose-6-phosphate 1-dehydrogenase</fullName>
        <shortName evidence="7">G6PD</shortName>
        <ecNumber evidence="7">1.1.1.49</ecNumber>
    </recommendedName>
</protein>
<reference evidence="10" key="1">
    <citation type="submission" date="2023-06" db="EMBL/GenBank/DDBJ databases">
        <authorList>
            <person name="Jiang Y."/>
            <person name="Liu Q."/>
        </authorList>
    </citation>
    <scope>NUCLEOTIDE SEQUENCE</scope>
    <source>
        <strain evidence="10">CGMCC 1.12090</strain>
    </source>
</reference>
<dbReference type="InterPro" id="IPR019796">
    <property type="entry name" value="G6P_DH_AS"/>
</dbReference>
<comment type="pathway">
    <text evidence="1 7">Carbohydrate degradation; pentose phosphate pathway; D-ribulose 5-phosphate from D-glucose 6-phosphate (oxidative stage): step 1/3.</text>
</comment>
<evidence type="ECO:0000256" key="7">
    <source>
        <dbReference type="HAMAP-Rule" id="MF_00966"/>
    </source>
</evidence>
<dbReference type="PANTHER" id="PTHR23429:SF0">
    <property type="entry name" value="GLUCOSE-6-PHOSPHATE 1-DEHYDROGENASE"/>
    <property type="match status" value="1"/>
</dbReference>
<evidence type="ECO:0000256" key="5">
    <source>
        <dbReference type="ARBA" id="ARBA00023002"/>
    </source>
</evidence>
<keyword evidence="11" id="KW-1185">Reference proteome</keyword>
<dbReference type="Gene3D" id="3.30.360.10">
    <property type="entry name" value="Dihydrodipicolinate Reductase, domain 2"/>
    <property type="match status" value="1"/>
</dbReference>
<comment type="similarity">
    <text evidence="2 7">Belongs to the glucose-6-phosphate dehydrogenase family.</text>
</comment>
<evidence type="ECO:0000259" key="9">
    <source>
        <dbReference type="Pfam" id="PF02781"/>
    </source>
</evidence>
<dbReference type="InterPro" id="IPR036291">
    <property type="entry name" value="NAD(P)-bd_dom_sf"/>
</dbReference>
<feature type="binding site" evidence="7">
    <location>
        <position position="176"/>
    </location>
    <ligand>
        <name>substrate</name>
    </ligand>
</feature>
<dbReference type="PROSITE" id="PS00069">
    <property type="entry name" value="G6P_DEHYDROGENASE"/>
    <property type="match status" value="1"/>
</dbReference>
<evidence type="ECO:0000256" key="2">
    <source>
        <dbReference type="ARBA" id="ARBA00009975"/>
    </source>
</evidence>
<dbReference type="NCBIfam" id="TIGR00871">
    <property type="entry name" value="zwf"/>
    <property type="match status" value="1"/>
</dbReference>
<dbReference type="EMBL" id="JAUKVY010000045">
    <property type="protein sequence ID" value="MDO1537624.1"/>
    <property type="molecule type" value="Genomic_DNA"/>
</dbReference>
<dbReference type="SUPFAM" id="SSF55347">
    <property type="entry name" value="Glyceraldehyde-3-phosphate dehydrogenase-like, C-terminal domain"/>
    <property type="match status" value="1"/>
</dbReference>
<feature type="binding site" evidence="7">
    <location>
        <position position="324"/>
    </location>
    <ligand>
        <name>substrate</name>
    </ligand>
</feature>
<feature type="domain" description="Glucose-6-phosphate dehydrogenase NAD-binding" evidence="8">
    <location>
        <begin position="17"/>
        <end position="185"/>
    </location>
</feature>
<dbReference type="PANTHER" id="PTHR23429">
    <property type="entry name" value="GLUCOSE-6-PHOSPHATE 1-DEHYDROGENASE G6PD"/>
    <property type="match status" value="1"/>
</dbReference>
<dbReference type="EC" id="1.1.1.49" evidence="7"/>
<evidence type="ECO:0000256" key="3">
    <source>
        <dbReference type="ARBA" id="ARBA00022526"/>
    </source>
</evidence>
<feature type="domain" description="Glucose-6-phosphate dehydrogenase C-terminal" evidence="9">
    <location>
        <begin position="188"/>
        <end position="459"/>
    </location>
</feature>
<dbReference type="InterPro" id="IPR022675">
    <property type="entry name" value="G6P_DH_C"/>
</dbReference>
<evidence type="ECO:0000259" key="8">
    <source>
        <dbReference type="Pfam" id="PF00479"/>
    </source>
</evidence>
<dbReference type="RefSeq" id="WP_301816065.1">
    <property type="nucleotide sequence ID" value="NZ_JAUJZH010000045.1"/>
</dbReference>
<proteinExistence type="inferred from homology"/>
<dbReference type="SUPFAM" id="SSF51735">
    <property type="entry name" value="NAD(P)-binding Rossmann-fold domains"/>
    <property type="match status" value="1"/>
</dbReference>
<feature type="binding site" evidence="7">
    <location>
        <position position="52"/>
    </location>
    <ligand>
        <name>NADP(+)</name>
        <dbReference type="ChEBI" id="CHEBI:58349"/>
    </ligand>
</feature>